<keyword evidence="1" id="KW-1133">Transmembrane helix</keyword>
<feature type="transmembrane region" description="Helical" evidence="1">
    <location>
        <begin position="194"/>
        <end position="214"/>
    </location>
</feature>
<sequence>MNNTNTHNYLADPLWSRIDAYPIDNPDAAHPFSAKLAAEQGWTKSFTRQAIEEYKKFIYLCCISPTGASPSKIVDEVWHQHLTYTTDYWIRFCKNTLHKDIHHYPSQGGADENAKHSDWYDKTIELYNDAFGHYPPEHIWPGQKHREVPEYEEEQKPFAEHINYAKFAVLLIPFVLITLIFWQPNPFHLSGPHFLVFFITLAICTISLQADWAAGKKKLLKHILNNKYHDLTKYEKAWLSGGTERIALLMVVELIDKEIITLIGTETYNINYDKMEGYDHPLAESLKNIDHLTIASARLKEVALYVAGGVEIRLLTLKDEYDNQVSKANWLIAITAAIGILRFIQGESNDKPTGFLFGLLIAFGFIALTLRHANKFHPVCNNTLRSESELPEALETDITNQVILYGIAPLLILPLYSHMRTDYNNQFYGGDSGSSGGGCSGGDGGGCGGGCGGCGGS</sequence>
<dbReference type="OrthoDB" id="196672at2"/>
<comment type="caution">
    <text evidence="2">The sequence shown here is derived from an EMBL/GenBank/DDBJ whole genome shotgun (WGS) entry which is preliminary data.</text>
</comment>
<evidence type="ECO:0000313" key="2">
    <source>
        <dbReference type="EMBL" id="PQJ11531.1"/>
    </source>
</evidence>
<feature type="transmembrane region" description="Helical" evidence="1">
    <location>
        <begin position="164"/>
        <end position="182"/>
    </location>
</feature>
<keyword evidence="1" id="KW-0812">Transmembrane</keyword>
<protein>
    <recommendedName>
        <fullName evidence="4">TIGR04222 domain-containing membrane protein</fullName>
    </recommendedName>
</protein>
<feature type="transmembrane region" description="Helical" evidence="1">
    <location>
        <begin position="352"/>
        <end position="370"/>
    </location>
</feature>
<gene>
    <name evidence="2" type="ORF">CJD36_006945</name>
</gene>
<dbReference type="AlphaFoldDB" id="A0A2S7SY24"/>
<name>A0A2S7SY24_9BACT</name>
<feature type="transmembrane region" description="Helical" evidence="1">
    <location>
        <begin position="328"/>
        <end position="346"/>
    </location>
</feature>
<dbReference type="NCBIfam" id="TIGR04222">
    <property type="entry name" value="near_uncomplex"/>
    <property type="match status" value="1"/>
</dbReference>
<dbReference type="EMBL" id="PPSL01000002">
    <property type="protein sequence ID" value="PQJ11531.1"/>
    <property type="molecule type" value="Genomic_DNA"/>
</dbReference>
<keyword evidence="3" id="KW-1185">Reference proteome</keyword>
<keyword evidence="1" id="KW-0472">Membrane</keyword>
<evidence type="ECO:0008006" key="4">
    <source>
        <dbReference type="Google" id="ProtNLM"/>
    </source>
</evidence>
<dbReference type="InterPro" id="IPR026467">
    <property type="entry name" value="Ser/Gly_Cys_C_dom"/>
</dbReference>
<proteinExistence type="predicted"/>
<evidence type="ECO:0000256" key="1">
    <source>
        <dbReference type="SAM" id="Phobius"/>
    </source>
</evidence>
<evidence type="ECO:0000313" key="3">
    <source>
        <dbReference type="Proteomes" id="UP000239872"/>
    </source>
</evidence>
<dbReference type="Proteomes" id="UP000239872">
    <property type="component" value="Unassembled WGS sequence"/>
</dbReference>
<accession>A0A2S7SY24</accession>
<reference evidence="2 3" key="1">
    <citation type="submission" date="2018-01" db="EMBL/GenBank/DDBJ databases">
        <title>A novel member of the phylum Bacteroidetes isolated from glacier ice.</title>
        <authorList>
            <person name="Liu Q."/>
            <person name="Xin Y.-H."/>
        </authorList>
    </citation>
    <scope>NUCLEOTIDE SEQUENCE [LARGE SCALE GENOMIC DNA]</scope>
    <source>
        <strain evidence="2 3">RB1R16</strain>
    </source>
</reference>
<dbReference type="RefSeq" id="WP_105038411.1">
    <property type="nucleotide sequence ID" value="NZ_PPSL01000002.1"/>
</dbReference>
<organism evidence="2 3">
    <name type="scientific">Flavipsychrobacter stenotrophus</name>
    <dbReference type="NCBI Taxonomy" id="2077091"/>
    <lineage>
        <taxon>Bacteria</taxon>
        <taxon>Pseudomonadati</taxon>
        <taxon>Bacteroidota</taxon>
        <taxon>Chitinophagia</taxon>
        <taxon>Chitinophagales</taxon>
        <taxon>Chitinophagaceae</taxon>
        <taxon>Flavipsychrobacter</taxon>
    </lineage>
</organism>